<accession>A0A645F3S4</accession>
<protein>
    <submittedName>
        <fullName evidence="1">Uncharacterized protein</fullName>
    </submittedName>
</protein>
<gene>
    <name evidence="1" type="ORF">SDC9_155355</name>
</gene>
<proteinExistence type="predicted"/>
<reference evidence="1" key="1">
    <citation type="submission" date="2019-08" db="EMBL/GenBank/DDBJ databases">
        <authorList>
            <person name="Kucharzyk K."/>
            <person name="Murdoch R.W."/>
            <person name="Higgins S."/>
            <person name="Loffler F."/>
        </authorList>
    </citation>
    <scope>NUCLEOTIDE SEQUENCE</scope>
</reference>
<comment type="caution">
    <text evidence="1">The sequence shown here is derived from an EMBL/GenBank/DDBJ whole genome shotgun (WGS) entry which is preliminary data.</text>
</comment>
<organism evidence="1">
    <name type="scientific">bioreactor metagenome</name>
    <dbReference type="NCBI Taxonomy" id="1076179"/>
    <lineage>
        <taxon>unclassified sequences</taxon>
        <taxon>metagenomes</taxon>
        <taxon>ecological metagenomes</taxon>
    </lineage>
</organism>
<dbReference type="EMBL" id="VSSQ01054096">
    <property type="protein sequence ID" value="MPN08079.1"/>
    <property type="molecule type" value="Genomic_DNA"/>
</dbReference>
<name>A0A645F3S4_9ZZZZ</name>
<sequence length="190" mass="22202">MLFVNNADFLFDGRNGALLKRYPVGIVNFKIQHVGVIRVHDFIIVYALKITGPNLFPGLYVRVGLIIVVKVDKRHSLAFPLELVRNRARRHVYIVKPQNRRKNILHIFRADDFYLGRVANIRRRRRHIGLFSPVELGIILCRRYRVGRIGQIIRSCKRRGVGGILQLRFCDFNHPKVYRKSGKAHQNDKQ</sequence>
<evidence type="ECO:0000313" key="1">
    <source>
        <dbReference type="EMBL" id="MPN08079.1"/>
    </source>
</evidence>
<dbReference type="AlphaFoldDB" id="A0A645F3S4"/>